<evidence type="ECO:0000256" key="2">
    <source>
        <dbReference type="ARBA" id="ARBA00022801"/>
    </source>
</evidence>
<evidence type="ECO:0000256" key="6">
    <source>
        <dbReference type="SAM" id="MobiDB-lite"/>
    </source>
</evidence>
<evidence type="ECO:0000256" key="4">
    <source>
        <dbReference type="PIRSR" id="PIRSR610347-2"/>
    </source>
</evidence>
<feature type="active site" description="Proton donor/acceptor" evidence="3">
    <location>
        <position position="907"/>
    </location>
</feature>
<dbReference type="Pfam" id="PF06087">
    <property type="entry name" value="Tyr-DNA_phospho"/>
    <property type="match status" value="2"/>
</dbReference>
<dbReference type="InterPro" id="IPR014905">
    <property type="entry name" value="HIRAN"/>
</dbReference>
<sequence length="1082" mass="120797">MKDSNFPSNKKRTIERKENENPSSKSSTLHKKSKQITKSALIHIRSFNVPLISPLTGSPLISISLEPDRLYTIGRIGDFQFKNRFVSKQHCQILFDSYKRKIYIHDGVLLPNAVNNSENNCIVSEFRRRLSYFEDPELEMEGFNRDFSFRISLNGVFVNGVRLENGMVRELCAGDEVLLVCGNEGDCSLGGRTGFLIKGVVFKEEVVTGLNEVWLERDWLFDSAGQSQGSVSSGSRNKRVFAIQGDEVMVPDFDFRKQKCGGVIERARFLSSRCRDVLSSDDPISYILQCNLSDTGMDVPCIFVDKSNYSVGVAVSDKSKSLVQGEKEINGGVLAVRDEAPQHHNLQIDQDIQTARAKSGRDRVCIGGDHLHQKDVATVHSESCIDNTCKTSSLNTVANDYAPGANSFIQMNSWKNFYPPPGKKFYLNRLQLMDRGSFSHPDVISLPELLCPVESISRIFIATFTSDILWFPPFPEAIAFGQDRKRQGIACHHPKLLVLQRQDSIRIIITSANLVSNQWNNVTNTIWWQDFPARSAPDLSSLFIQVYDGQTNKDSRSDFAAQLAGFMASLVIDVPSQAYWISELTKYNFEGANGHLVASVPGIHSCRSPNAYQLPLKPSGVQFLGSVEASVVGLSHLFHTAADRNGMQLKQLAAFLGKCCENAYGMSEIVLRRNLNVPADVNAVSVLVSNPDQFSEGALDCIQLGFLPRNVAKWVSPLWDSGFFRFSGHVYSKEALAAALGESNMRGPCFPDMMRLMQTEHVLAFCSLVASVQRCTGLWRMEEVLGQYKWPESQQSDFIYGSSSIGSINAQFLAAFSAAAGKRSLQLFDSEESDPEWGCWSASQELRNPSIGIIFPTIERVKNACNGILPSRRILCFSEKTWQRLRCVDILHDAVPHPSDREGCPMHVKVARRRFQSKTDASSFGWVYCGSHNFSAAAWGRVISNPFGLKSKEPGKTNTRLSSRLHVSNYELGIIFTFPPTETKAITNKDCANLDDIVLPFVVPAPKYGLTDRPATARAMREALTELTELERDELIAEEVIEEIPEEEDEAVEATDYVVEEKEEEKAYAEMLWIQVDSSQSC</sequence>
<comment type="caution">
    <text evidence="8">The sequence shown here is derived from an EMBL/GenBank/DDBJ whole genome shotgun (WGS) entry which is preliminary data.</text>
</comment>
<dbReference type="GO" id="GO:0016818">
    <property type="term" value="F:hydrolase activity, acting on acid anhydrides, in phosphorus-containing anhydrides"/>
    <property type="evidence" value="ECO:0007669"/>
    <property type="project" value="InterPro"/>
</dbReference>
<evidence type="ECO:0000313" key="8">
    <source>
        <dbReference type="EMBL" id="CAK7336886.1"/>
    </source>
</evidence>
<dbReference type="CDD" id="cd09123">
    <property type="entry name" value="PLDc_Tdp1_2"/>
    <property type="match status" value="1"/>
</dbReference>
<accession>A0AAV1RJG3</accession>
<feature type="active site" description="Proton donor/acceptor" evidence="3">
    <location>
        <position position="493"/>
    </location>
</feature>
<dbReference type="Gene3D" id="2.60.200.20">
    <property type="match status" value="1"/>
</dbReference>
<feature type="region of interest" description="Disordered" evidence="6">
    <location>
        <begin position="1"/>
        <end position="34"/>
    </location>
</feature>
<gene>
    <name evidence="8" type="ORF">DCAF_LOCUS11909</name>
</gene>
<keyword evidence="9" id="KW-1185">Reference proteome</keyword>
<dbReference type="InterPro" id="IPR008984">
    <property type="entry name" value="SMAD_FHA_dom_sf"/>
</dbReference>
<feature type="site" description="Interaction with DNA" evidence="5">
    <location>
        <position position="935"/>
    </location>
</feature>
<feature type="binding site" evidence="4">
    <location>
        <position position="495"/>
    </location>
    <ligand>
        <name>substrate</name>
    </ligand>
</feature>
<dbReference type="InterPro" id="IPR000253">
    <property type="entry name" value="FHA_dom"/>
</dbReference>
<dbReference type="CDD" id="cd09122">
    <property type="entry name" value="PLDc_Tdp1_1"/>
    <property type="match status" value="1"/>
</dbReference>
<dbReference type="SUPFAM" id="SSF49879">
    <property type="entry name" value="SMAD/FHA domain"/>
    <property type="match status" value="1"/>
</dbReference>
<reference evidence="8 9" key="1">
    <citation type="submission" date="2024-01" db="EMBL/GenBank/DDBJ databases">
        <authorList>
            <person name="Waweru B."/>
        </authorList>
    </citation>
    <scope>NUCLEOTIDE SEQUENCE [LARGE SCALE GENOMIC DNA]</scope>
</reference>
<dbReference type="Proteomes" id="UP001314170">
    <property type="component" value="Unassembled WGS sequence"/>
</dbReference>
<dbReference type="AlphaFoldDB" id="A0AAV1RJG3"/>
<dbReference type="Gene3D" id="3.30.70.2330">
    <property type="match status" value="1"/>
</dbReference>
<dbReference type="CDD" id="cd00060">
    <property type="entry name" value="FHA"/>
    <property type="match status" value="1"/>
</dbReference>
<dbReference type="PROSITE" id="PS50006">
    <property type="entry name" value="FHA_DOMAIN"/>
    <property type="match status" value="1"/>
</dbReference>
<evidence type="ECO:0000256" key="1">
    <source>
        <dbReference type="ARBA" id="ARBA00022723"/>
    </source>
</evidence>
<feature type="domain" description="FHA" evidence="7">
    <location>
        <begin position="71"/>
        <end position="128"/>
    </location>
</feature>
<dbReference type="EMBL" id="CAWUPB010001009">
    <property type="protein sequence ID" value="CAK7336886.1"/>
    <property type="molecule type" value="Genomic_DNA"/>
</dbReference>
<evidence type="ECO:0000313" key="9">
    <source>
        <dbReference type="Proteomes" id="UP001314170"/>
    </source>
</evidence>
<dbReference type="GO" id="GO:0008270">
    <property type="term" value="F:zinc ion binding"/>
    <property type="evidence" value="ECO:0007669"/>
    <property type="project" value="InterPro"/>
</dbReference>
<dbReference type="GO" id="GO:0008081">
    <property type="term" value="F:phosphoric diester hydrolase activity"/>
    <property type="evidence" value="ECO:0007669"/>
    <property type="project" value="InterPro"/>
</dbReference>
<keyword evidence="2" id="KW-0378">Hydrolase</keyword>
<dbReference type="Pfam" id="PF08797">
    <property type="entry name" value="HIRAN"/>
    <property type="match status" value="1"/>
</dbReference>
<evidence type="ECO:0000259" key="7">
    <source>
        <dbReference type="PROSITE" id="PS50006"/>
    </source>
</evidence>
<dbReference type="Gene3D" id="3.30.870.10">
    <property type="entry name" value="Endonuclease Chain A"/>
    <property type="match status" value="2"/>
</dbReference>
<dbReference type="GO" id="GO:0005634">
    <property type="term" value="C:nucleus"/>
    <property type="evidence" value="ECO:0007669"/>
    <property type="project" value="InterPro"/>
</dbReference>
<dbReference type="GO" id="GO:0006281">
    <property type="term" value="P:DNA repair"/>
    <property type="evidence" value="ECO:0007669"/>
    <property type="project" value="InterPro"/>
</dbReference>
<evidence type="ECO:0000256" key="5">
    <source>
        <dbReference type="PIRSR" id="PIRSR610347-3"/>
    </source>
</evidence>
<protein>
    <recommendedName>
        <fullName evidence="7">FHA domain-containing protein</fullName>
    </recommendedName>
</protein>
<evidence type="ECO:0000256" key="3">
    <source>
        <dbReference type="PIRSR" id="PIRSR610347-1"/>
    </source>
</evidence>
<dbReference type="Pfam" id="PF00498">
    <property type="entry name" value="FHA"/>
    <property type="match status" value="1"/>
</dbReference>
<organism evidence="8 9">
    <name type="scientific">Dovyalis caffra</name>
    <dbReference type="NCBI Taxonomy" id="77055"/>
    <lineage>
        <taxon>Eukaryota</taxon>
        <taxon>Viridiplantae</taxon>
        <taxon>Streptophyta</taxon>
        <taxon>Embryophyta</taxon>
        <taxon>Tracheophyta</taxon>
        <taxon>Spermatophyta</taxon>
        <taxon>Magnoliopsida</taxon>
        <taxon>eudicotyledons</taxon>
        <taxon>Gunneridae</taxon>
        <taxon>Pentapetalae</taxon>
        <taxon>rosids</taxon>
        <taxon>fabids</taxon>
        <taxon>Malpighiales</taxon>
        <taxon>Salicaceae</taxon>
        <taxon>Flacourtieae</taxon>
        <taxon>Dovyalis</taxon>
    </lineage>
</organism>
<dbReference type="PANTHER" id="PTHR12415">
    <property type="entry name" value="TYROSYL-DNA PHOSPHODIESTERASE 1"/>
    <property type="match status" value="1"/>
</dbReference>
<dbReference type="PANTHER" id="PTHR12415:SF3">
    <property type="entry name" value="OS04G0403400 PROTEIN"/>
    <property type="match status" value="1"/>
</dbReference>
<feature type="binding site" evidence="4">
    <location>
        <position position="909"/>
    </location>
    <ligand>
        <name>substrate</name>
    </ligand>
</feature>
<keyword evidence="1" id="KW-0479">Metal-binding</keyword>
<dbReference type="SUPFAM" id="SSF56024">
    <property type="entry name" value="Phospholipase D/nuclease"/>
    <property type="match status" value="2"/>
</dbReference>
<proteinExistence type="predicted"/>
<dbReference type="InterPro" id="IPR010347">
    <property type="entry name" value="Tdp1"/>
</dbReference>
<dbReference type="GO" id="GO:0003676">
    <property type="term" value="F:nucleic acid binding"/>
    <property type="evidence" value="ECO:0007669"/>
    <property type="project" value="InterPro"/>
</dbReference>
<name>A0AAV1RJG3_9ROSI</name>